<dbReference type="Gene3D" id="3.40.50.1820">
    <property type="entry name" value="alpha/beta hydrolase"/>
    <property type="match status" value="1"/>
</dbReference>
<evidence type="ECO:0000313" key="2">
    <source>
        <dbReference type="EMBL" id="DAD18876.1"/>
    </source>
</evidence>
<dbReference type="Pfam" id="PF07859">
    <property type="entry name" value="Abhydrolase_3"/>
    <property type="match status" value="1"/>
</dbReference>
<evidence type="ECO:0000313" key="3">
    <source>
        <dbReference type="Proteomes" id="UP000607653"/>
    </source>
</evidence>
<accession>A0A822XIR3</accession>
<organism evidence="2 3">
    <name type="scientific">Nelumbo nucifera</name>
    <name type="common">Sacred lotus</name>
    <dbReference type="NCBI Taxonomy" id="4432"/>
    <lineage>
        <taxon>Eukaryota</taxon>
        <taxon>Viridiplantae</taxon>
        <taxon>Streptophyta</taxon>
        <taxon>Embryophyta</taxon>
        <taxon>Tracheophyta</taxon>
        <taxon>Spermatophyta</taxon>
        <taxon>Magnoliopsida</taxon>
        <taxon>Proteales</taxon>
        <taxon>Nelumbonaceae</taxon>
        <taxon>Nelumbo</taxon>
    </lineage>
</organism>
<name>A0A822XIR3_NELNU</name>
<feature type="domain" description="Alpha/beta hydrolase fold-3" evidence="1">
    <location>
        <begin position="1"/>
        <end position="79"/>
    </location>
</feature>
<comment type="caution">
    <text evidence="2">The sequence shown here is derived from an EMBL/GenBank/DDBJ whole genome shotgun (WGS) entry which is preliminary data.</text>
</comment>
<sequence>MMDQYWKSILPVGADRDHEFCNPMVEGCTTDMIRLLGKCFMRGFGGDVSTDRQKELVEMLLKHGIHVDAHFDEIGFHGIDLVDIRRASITFSMLR</sequence>
<dbReference type="AlphaFoldDB" id="A0A822XIR3"/>
<proteinExistence type="predicted"/>
<dbReference type="GO" id="GO:0016787">
    <property type="term" value="F:hydrolase activity"/>
    <property type="evidence" value="ECO:0007669"/>
    <property type="project" value="InterPro"/>
</dbReference>
<reference evidence="2 3" key="1">
    <citation type="journal article" date="2020" name="Mol. Biol. Evol.">
        <title>Distinct Expression and Methylation Patterns for Genes with Different Fates following a Single Whole-Genome Duplication in Flowering Plants.</title>
        <authorList>
            <person name="Shi T."/>
            <person name="Rahmani R.S."/>
            <person name="Gugger P.F."/>
            <person name="Wang M."/>
            <person name="Li H."/>
            <person name="Zhang Y."/>
            <person name="Li Z."/>
            <person name="Wang Q."/>
            <person name="Van de Peer Y."/>
            <person name="Marchal K."/>
            <person name="Chen J."/>
        </authorList>
    </citation>
    <scope>NUCLEOTIDE SEQUENCE [LARGE SCALE GENOMIC DNA]</scope>
    <source>
        <tissue evidence="2">Leaf</tissue>
    </source>
</reference>
<dbReference type="EMBL" id="DUZY01000001">
    <property type="protein sequence ID" value="DAD18876.1"/>
    <property type="molecule type" value="Genomic_DNA"/>
</dbReference>
<evidence type="ECO:0000259" key="1">
    <source>
        <dbReference type="Pfam" id="PF07859"/>
    </source>
</evidence>
<dbReference type="Proteomes" id="UP000607653">
    <property type="component" value="Unassembled WGS sequence"/>
</dbReference>
<dbReference type="InterPro" id="IPR029058">
    <property type="entry name" value="AB_hydrolase_fold"/>
</dbReference>
<dbReference type="InterPro" id="IPR013094">
    <property type="entry name" value="AB_hydrolase_3"/>
</dbReference>
<protein>
    <recommendedName>
        <fullName evidence="1">Alpha/beta hydrolase fold-3 domain-containing protein</fullName>
    </recommendedName>
</protein>
<keyword evidence="3" id="KW-1185">Reference proteome</keyword>
<gene>
    <name evidence="2" type="ORF">HUJ06_020339</name>
</gene>